<evidence type="ECO:0000256" key="1">
    <source>
        <dbReference type="SAM" id="Phobius"/>
    </source>
</evidence>
<feature type="transmembrane region" description="Helical" evidence="1">
    <location>
        <begin position="58"/>
        <end position="87"/>
    </location>
</feature>
<evidence type="ECO:0000313" key="2">
    <source>
        <dbReference type="EMBL" id="UYG17711.1"/>
    </source>
</evidence>
<protein>
    <recommendedName>
        <fullName evidence="4">Sensor domain-containing protein</fullName>
    </recommendedName>
</protein>
<sequence length="200" mass="21721">MRPTLRHRLASVSRTLARSARRVGTRRAARTTASVIPAAIESSAHGSTRRTRAPWTALVYLAAETLGGLLAAASWTTIVLIPAWLLLWPRLEPWLLPLAGHPRPRIERGRWELRWRDVVLALLTPVLATAMFIAGVCAAVVLVVLFWLPVVVAGGGSVTGIDADQELPALPRPCSRRSWASCCWRCCCGVPWRSPGPGAA</sequence>
<proteinExistence type="predicted"/>
<reference evidence="2" key="1">
    <citation type="submission" date="2022-10" db="EMBL/GenBank/DDBJ databases">
        <title>Whole-Genome Sequencing of Brachybacterium huguangmaarense BRM-3, Isolated from Betula schmidtii.</title>
        <authorList>
            <person name="Haam D."/>
        </authorList>
    </citation>
    <scope>NUCLEOTIDE SEQUENCE</scope>
    <source>
        <strain evidence="2">BRM-3</strain>
    </source>
</reference>
<keyword evidence="1" id="KW-0812">Transmembrane</keyword>
<keyword evidence="3" id="KW-1185">Reference proteome</keyword>
<dbReference type="Proteomes" id="UP001164305">
    <property type="component" value="Chromosome"/>
</dbReference>
<name>A0ABY6G4J8_9MICO</name>
<dbReference type="EMBL" id="CP107020">
    <property type="protein sequence ID" value="UYG17711.1"/>
    <property type="molecule type" value="Genomic_DNA"/>
</dbReference>
<evidence type="ECO:0000313" key="3">
    <source>
        <dbReference type="Proteomes" id="UP001164305"/>
    </source>
</evidence>
<gene>
    <name evidence="2" type="ORF">BRM3_04630</name>
</gene>
<accession>A0ABY6G4J8</accession>
<dbReference type="RefSeq" id="WP_263594919.1">
    <property type="nucleotide sequence ID" value="NZ_CP107020.1"/>
</dbReference>
<feature type="transmembrane region" description="Helical" evidence="1">
    <location>
        <begin position="118"/>
        <end position="148"/>
    </location>
</feature>
<keyword evidence="1" id="KW-0472">Membrane</keyword>
<evidence type="ECO:0008006" key="4">
    <source>
        <dbReference type="Google" id="ProtNLM"/>
    </source>
</evidence>
<keyword evidence="1" id="KW-1133">Transmembrane helix</keyword>
<organism evidence="2 3">
    <name type="scientific">Brachybacterium huguangmaarense</name>
    <dbReference type="NCBI Taxonomy" id="1652028"/>
    <lineage>
        <taxon>Bacteria</taxon>
        <taxon>Bacillati</taxon>
        <taxon>Actinomycetota</taxon>
        <taxon>Actinomycetes</taxon>
        <taxon>Micrococcales</taxon>
        <taxon>Dermabacteraceae</taxon>
        <taxon>Brachybacterium</taxon>
    </lineage>
</organism>